<protein>
    <submittedName>
        <fullName evidence="1">Uncharacterized protein</fullName>
    </submittedName>
</protein>
<dbReference type="EMBL" id="LAZR01001195">
    <property type="protein sequence ID" value="KKN48928.1"/>
    <property type="molecule type" value="Genomic_DNA"/>
</dbReference>
<accession>A0A0F9U5J4</accession>
<gene>
    <name evidence="1" type="ORF">LCGC14_0647870</name>
</gene>
<evidence type="ECO:0000313" key="1">
    <source>
        <dbReference type="EMBL" id="KKN48928.1"/>
    </source>
</evidence>
<reference evidence="1" key="1">
    <citation type="journal article" date="2015" name="Nature">
        <title>Complex archaea that bridge the gap between prokaryotes and eukaryotes.</title>
        <authorList>
            <person name="Spang A."/>
            <person name="Saw J.H."/>
            <person name="Jorgensen S.L."/>
            <person name="Zaremba-Niedzwiedzka K."/>
            <person name="Martijn J."/>
            <person name="Lind A.E."/>
            <person name="van Eijk R."/>
            <person name="Schleper C."/>
            <person name="Guy L."/>
            <person name="Ettema T.J."/>
        </authorList>
    </citation>
    <scope>NUCLEOTIDE SEQUENCE</scope>
</reference>
<sequence length="432" mass="49054">MPRAKDAPTRVGGQIDPYVQRSIQQSKQQAESRLVAAMQEVGATQRTGMQEAGATQRAGIQAGTQRTIAGARLASEDRRAAEAETARREDMEFTKTMTKINQELQSKEAGLDRDMQRAMFEKNIKVKKETMGRQLSLDRFRAILGEKAQIRDTNAMMSMFGTMTKKEEKAEKIKTTMLGQADEFDDYKEVYDLAKENIGETIRNDKRMDLPARKPRGVFRGAGAGMTYPAPAERQETLADPMGVLQDLITREEGKISVENLSSANIHKVEERMINGEVDTENINSTFGALHAMRDSIAERRDSFNRKSDEWDFWNDKHIDVSQFIRSLTGLEDSTKPIKDSKTETVGKKIVYSLRTIRRSSLGNQVSRYRAEEGDVDAVTMVSDFSKSLDPYEPMEITPDMNQYDIENWNFYNNSILPLYQKFQSQFDEGVE</sequence>
<proteinExistence type="predicted"/>
<name>A0A0F9U5J4_9ZZZZ</name>
<organism evidence="1">
    <name type="scientific">marine sediment metagenome</name>
    <dbReference type="NCBI Taxonomy" id="412755"/>
    <lineage>
        <taxon>unclassified sequences</taxon>
        <taxon>metagenomes</taxon>
        <taxon>ecological metagenomes</taxon>
    </lineage>
</organism>
<comment type="caution">
    <text evidence="1">The sequence shown here is derived from an EMBL/GenBank/DDBJ whole genome shotgun (WGS) entry which is preliminary data.</text>
</comment>
<dbReference type="AlphaFoldDB" id="A0A0F9U5J4"/>